<reference evidence="5" key="1">
    <citation type="submission" date="2022-11" db="UniProtKB">
        <authorList>
            <consortium name="EnsemblMetazoa"/>
        </authorList>
    </citation>
    <scope>IDENTIFICATION</scope>
</reference>
<dbReference type="AlphaFoldDB" id="A0A913X5S4"/>
<evidence type="ECO:0000313" key="6">
    <source>
        <dbReference type="Proteomes" id="UP000887567"/>
    </source>
</evidence>
<evidence type="ECO:0000259" key="4">
    <source>
        <dbReference type="PROSITE" id="PS51186"/>
    </source>
</evidence>
<proteinExistence type="inferred from homology"/>
<dbReference type="Proteomes" id="UP000887567">
    <property type="component" value="Unplaced"/>
</dbReference>
<dbReference type="Gene3D" id="3.40.630.30">
    <property type="match status" value="1"/>
</dbReference>
<dbReference type="PANTHER" id="PTHR13256">
    <property type="entry name" value="N-ACETYLTRANSFERASE 9"/>
    <property type="match status" value="1"/>
</dbReference>
<dbReference type="RefSeq" id="XP_020899393.1">
    <property type="nucleotide sequence ID" value="XM_021043734.2"/>
</dbReference>
<evidence type="ECO:0000313" key="5">
    <source>
        <dbReference type="EnsemblMetazoa" id="XP_020899393.1"/>
    </source>
</evidence>
<sequence length="184" mass="21171">MKINSSTVLVGDKVVLVPYKEHHVTRYHDWMQSSELLAQTASERLTLDQEYEMQKSWYEDTNNSMVGDVNLFFNDENDPQTAEVEVMIAEPTYRGQGLGKESVLIMMHYGVSKVGARQFTAKIGYNNKPSLILFNKLGFSQVSSSDVFQEMTLQLYVDDKTLKELNSYYMQYVTEQIYPYTTPG</sequence>
<organism evidence="5 6">
    <name type="scientific">Exaiptasia diaphana</name>
    <name type="common">Tropical sea anemone</name>
    <name type="synonym">Aiptasia pulchella</name>
    <dbReference type="NCBI Taxonomy" id="2652724"/>
    <lineage>
        <taxon>Eukaryota</taxon>
        <taxon>Metazoa</taxon>
        <taxon>Cnidaria</taxon>
        <taxon>Anthozoa</taxon>
        <taxon>Hexacorallia</taxon>
        <taxon>Actiniaria</taxon>
        <taxon>Aiptasiidae</taxon>
        <taxon>Exaiptasia</taxon>
    </lineage>
</organism>
<dbReference type="SUPFAM" id="SSF55729">
    <property type="entry name" value="Acyl-CoA N-acyltransferases (Nat)"/>
    <property type="match status" value="1"/>
</dbReference>
<comment type="similarity">
    <text evidence="1">Belongs to the acetyltransferase family. GNAT subfamily.</text>
</comment>
<dbReference type="InterPro" id="IPR039135">
    <property type="entry name" value="NAT9-like"/>
</dbReference>
<evidence type="ECO:0000256" key="2">
    <source>
        <dbReference type="ARBA" id="ARBA00022679"/>
    </source>
</evidence>
<dbReference type="InterPro" id="IPR016181">
    <property type="entry name" value="Acyl_CoA_acyltransferase"/>
</dbReference>
<keyword evidence="6" id="KW-1185">Reference proteome</keyword>
<feature type="domain" description="N-acetyltransferase" evidence="4">
    <location>
        <begin position="14"/>
        <end position="163"/>
    </location>
</feature>
<evidence type="ECO:0000256" key="1">
    <source>
        <dbReference type="ARBA" id="ARBA00009342"/>
    </source>
</evidence>
<dbReference type="OrthoDB" id="5043642at2759"/>
<dbReference type="InterPro" id="IPR000182">
    <property type="entry name" value="GNAT_dom"/>
</dbReference>
<name>A0A913X5S4_EXADI</name>
<dbReference type="Pfam" id="PF13302">
    <property type="entry name" value="Acetyltransf_3"/>
    <property type="match status" value="1"/>
</dbReference>
<dbReference type="GeneID" id="110238091"/>
<dbReference type="PANTHER" id="PTHR13256:SF16">
    <property type="entry name" value="ALPHA_BETA-TUBULIN-N-ACETYLTRANSFERASE 9"/>
    <property type="match status" value="1"/>
</dbReference>
<accession>A0A913X5S4</accession>
<dbReference type="PROSITE" id="PS51186">
    <property type="entry name" value="GNAT"/>
    <property type="match status" value="1"/>
</dbReference>
<dbReference type="GO" id="GO:0008080">
    <property type="term" value="F:N-acetyltransferase activity"/>
    <property type="evidence" value="ECO:0007669"/>
    <property type="project" value="InterPro"/>
</dbReference>
<keyword evidence="2" id="KW-0808">Transferase</keyword>
<evidence type="ECO:0000256" key="3">
    <source>
        <dbReference type="ARBA" id="ARBA00023315"/>
    </source>
</evidence>
<protein>
    <recommendedName>
        <fullName evidence="4">N-acetyltransferase domain-containing protein</fullName>
    </recommendedName>
</protein>
<keyword evidence="3" id="KW-0012">Acyltransferase</keyword>
<dbReference type="EnsemblMetazoa" id="XM_021043734.2">
    <property type="protein sequence ID" value="XP_020899393.1"/>
    <property type="gene ID" value="LOC110238091"/>
</dbReference>